<dbReference type="Gene3D" id="3.40.50.10420">
    <property type="entry name" value="NagB/RpiA/CoA transferase-like"/>
    <property type="match status" value="1"/>
</dbReference>
<organism evidence="6 7">
    <name type="scientific">Undibacterium fentianense</name>
    <dbReference type="NCBI Taxonomy" id="2828728"/>
    <lineage>
        <taxon>Bacteria</taxon>
        <taxon>Pseudomonadati</taxon>
        <taxon>Pseudomonadota</taxon>
        <taxon>Betaproteobacteria</taxon>
        <taxon>Burkholderiales</taxon>
        <taxon>Oxalobacteraceae</taxon>
        <taxon>Undibacterium</taxon>
    </lineage>
</organism>
<keyword evidence="5" id="KW-0479">Metal-binding</keyword>
<proteinExistence type="inferred from homology"/>
<dbReference type="GO" id="GO:0005524">
    <property type="term" value="F:ATP binding"/>
    <property type="evidence" value="ECO:0007669"/>
    <property type="project" value="UniProtKB-KW"/>
</dbReference>
<sequence>MTQPPDSVKAQIPALLPIRAQLRHTLRRQRHDIPLPVKQDWDRLIAHHLLQEIRQFAPKQIGIYWPIKQEPELQDCFQQLHIAGYQLALPIVVSKVEALKFVAWVPGDAMEQDEYGIPIPQRREQAIQPDLIIIPCVGFNSACYRLGYGGGFYDRTLAKFPSVRSIGVAYQLLETNFIAEEFDLPLNAIITEQGITARRI</sequence>
<gene>
    <name evidence="6" type="ORF">KDM90_13385</name>
</gene>
<keyword evidence="3 4" id="KW-0067">ATP-binding</keyword>
<feature type="binding site" evidence="4">
    <location>
        <begin position="145"/>
        <end position="153"/>
    </location>
    <ligand>
        <name>ATP</name>
        <dbReference type="ChEBI" id="CHEBI:30616"/>
    </ligand>
</feature>
<dbReference type="GO" id="GO:0030272">
    <property type="term" value="F:5-formyltetrahydrofolate cyclo-ligase activity"/>
    <property type="evidence" value="ECO:0007669"/>
    <property type="project" value="UniProtKB-EC"/>
</dbReference>
<keyword evidence="2 4" id="KW-0547">Nucleotide-binding</keyword>
<feature type="binding site" evidence="4">
    <location>
        <position position="70"/>
    </location>
    <ligand>
        <name>substrate</name>
    </ligand>
</feature>
<comment type="similarity">
    <text evidence="1 5">Belongs to the 5-formyltetrahydrofolate cyclo-ligase family.</text>
</comment>
<dbReference type="GO" id="GO:0046872">
    <property type="term" value="F:metal ion binding"/>
    <property type="evidence" value="ECO:0007669"/>
    <property type="project" value="UniProtKB-KW"/>
</dbReference>
<evidence type="ECO:0000256" key="5">
    <source>
        <dbReference type="RuleBase" id="RU361279"/>
    </source>
</evidence>
<dbReference type="EMBL" id="JAGSPJ010000005">
    <property type="protein sequence ID" value="MBR7800996.1"/>
    <property type="molecule type" value="Genomic_DNA"/>
</dbReference>
<evidence type="ECO:0000313" key="7">
    <source>
        <dbReference type="Proteomes" id="UP000678545"/>
    </source>
</evidence>
<evidence type="ECO:0000256" key="3">
    <source>
        <dbReference type="ARBA" id="ARBA00022840"/>
    </source>
</evidence>
<evidence type="ECO:0000256" key="1">
    <source>
        <dbReference type="ARBA" id="ARBA00010638"/>
    </source>
</evidence>
<name>A0A941E4V9_9BURK</name>
<dbReference type="GO" id="GO:0009396">
    <property type="term" value="P:folic acid-containing compound biosynthetic process"/>
    <property type="evidence" value="ECO:0007669"/>
    <property type="project" value="TreeGrafter"/>
</dbReference>
<dbReference type="InterPro" id="IPR002698">
    <property type="entry name" value="FTHF_cligase"/>
</dbReference>
<dbReference type="PANTHER" id="PTHR23407:SF1">
    <property type="entry name" value="5-FORMYLTETRAHYDROFOLATE CYCLO-LIGASE"/>
    <property type="match status" value="1"/>
</dbReference>
<dbReference type="Proteomes" id="UP000678545">
    <property type="component" value="Unassembled WGS sequence"/>
</dbReference>
<dbReference type="SUPFAM" id="SSF100950">
    <property type="entry name" value="NagB/RpiA/CoA transferase-like"/>
    <property type="match status" value="1"/>
</dbReference>
<reference evidence="6" key="1">
    <citation type="submission" date="2021-04" db="EMBL/GenBank/DDBJ databases">
        <title>novel species isolated from subtropical streams in China.</title>
        <authorList>
            <person name="Lu H."/>
        </authorList>
    </citation>
    <scope>NUCLEOTIDE SEQUENCE</scope>
    <source>
        <strain evidence="6">FT137W</strain>
    </source>
</reference>
<accession>A0A941E4V9</accession>
<dbReference type="InterPro" id="IPR037171">
    <property type="entry name" value="NagB/RpiA_transferase-like"/>
</dbReference>
<evidence type="ECO:0000313" key="6">
    <source>
        <dbReference type="EMBL" id="MBR7800996.1"/>
    </source>
</evidence>
<dbReference type="GO" id="GO:0035999">
    <property type="term" value="P:tetrahydrofolate interconversion"/>
    <property type="evidence" value="ECO:0007669"/>
    <property type="project" value="TreeGrafter"/>
</dbReference>
<keyword evidence="5" id="KW-0460">Magnesium</keyword>
<dbReference type="EC" id="6.3.3.2" evidence="5"/>
<dbReference type="InterPro" id="IPR024185">
    <property type="entry name" value="FTHF_cligase-like_sf"/>
</dbReference>
<comment type="catalytic activity">
    <reaction evidence="5">
        <text>(6S)-5-formyl-5,6,7,8-tetrahydrofolate + ATP = (6R)-5,10-methenyltetrahydrofolate + ADP + phosphate</text>
        <dbReference type="Rhea" id="RHEA:10488"/>
        <dbReference type="ChEBI" id="CHEBI:30616"/>
        <dbReference type="ChEBI" id="CHEBI:43474"/>
        <dbReference type="ChEBI" id="CHEBI:57455"/>
        <dbReference type="ChEBI" id="CHEBI:57457"/>
        <dbReference type="ChEBI" id="CHEBI:456216"/>
        <dbReference type="EC" id="6.3.3.2"/>
    </reaction>
</comment>
<dbReference type="Pfam" id="PF01812">
    <property type="entry name" value="5-FTHF_cyc-lig"/>
    <property type="match status" value="1"/>
</dbReference>
<dbReference type="PANTHER" id="PTHR23407">
    <property type="entry name" value="ATPASE INHIBITOR/5-FORMYLTETRAHYDROFOLATE CYCLO-LIGASE"/>
    <property type="match status" value="1"/>
</dbReference>
<protein>
    <recommendedName>
        <fullName evidence="5">5-formyltetrahydrofolate cyclo-ligase</fullName>
        <ecNumber evidence="5">6.3.3.2</ecNumber>
    </recommendedName>
</protein>
<evidence type="ECO:0000256" key="2">
    <source>
        <dbReference type="ARBA" id="ARBA00022741"/>
    </source>
</evidence>
<dbReference type="PIRSF" id="PIRSF006806">
    <property type="entry name" value="FTHF_cligase"/>
    <property type="match status" value="1"/>
</dbReference>
<dbReference type="NCBIfam" id="TIGR02727">
    <property type="entry name" value="MTHFS_bact"/>
    <property type="match status" value="1"/>
</dbReference>
<comment type="caution">
    <text evidence="6">The sequence shown here is derived from an EMBL/GenBank/DDBJ whole genome shotgun (WGS) entry which is preliminary data.</text>
</comment>
<comment type="cofactor">
    <cofactor evidence="5">
        <name>Mg(2+)</name>
        <dbReference type="ChEBI" id="CHEBI:18420"/>
    </cofactor>
</comment>
<keyword evidence="6" id="KW-0436">Ligase</keyword>
<dbReference type="AlphaFoldDB" id="A0A941E4V9"/>
<keyword evidence="7" id="KW-1185">Reference proteome</keyword>
<evidence type="ECO:0000256" key="4">
    <source>
        <dbReference type="PIRSR" id="PIRSR006806-1"/>
    </source>
</evidence>
<dbReference type="RefSeq" id="WP_212676108.1">
    <property type="nucleotide sequence ID" value="NZ_JAGSPJ010000005.1"/>
</dbReference>